<dbReference type="EMBL" id="MU070458">
    <property type="protein sequence ID" value="KAF5827643.1"/>
    <property type="molecule type" value="Genomic_DNA"/>
</dbReference>
<evidence type="ECO:0000313" key="3">
    <source>
        <dbReference type="Proteomes" id="UP000815325"/>
    </source>
</evidence>
<feature type="region of interest" description="Disordered" evidence="1">
    <location>
        <begin position="191"/>
        <end position="272"/>
    </location>
</feature>
<feature type="region of interest" description="Disordered" evidence="1">
    <location>
        <begin position="153"/>
        <end position="175"/>
    </location>
</feature>
<evidence type="ECO:0000313" key="2">
    <source>
        <dbReference type="EMBL" id="KAF5827643.1"/>
    </source>
</evidence>
<keyword evidence="3" id="KW-1185">Reference proteome</keyword>
<accession>A0ABQ7FZ53</accession>
<feature type="compositionally biased region" description="Polar residues" evidence="1">
    <location>
        <begin position="309"/>
        <end position="318"/>
    </location>
</feature>
<protein>
    <submittedName>
        <fullName evidence="2">Uncharacterized protein</fullName>
    </submittedName>
</protein>
<name>A0ABQ7FZ53_DUNSA</name>
<gene>
    <name evidence="2" type="ORF">DUNSADRAFT_316</name>
</gene>
<reference evidence="2" key="1">
    <citation type="submission" date="2017-08" db="EMBL/GenBank/DDBJ databases">
        <authorList>
            <person name="Polle J.E."/>
            <person name="Barry K."/>
            <person name="Cushman J."/>
            <person name="Schmutz J."/>
            <person name="Tran D."/>
            <person name="Hathwaick L.T."/>
            <person name="Yim W.C."/>
            <person name="Jenkins J."/>
            <person name="Mckie-Krisberg Z.M."/>
            <person name="Prochnik S."/>
            <person name="Lindquist E."/>
            <person name="Dockter R.B."/>
            <person name="Adam C."/>
            <person name="Molina H."/>
            <person name="Bunkerborg J."/>
            <person name="Jin E."/>
            <person name="Buchheim M."/>
            <person name="Magnuson J."/>
        </authorList>
    </citation>
    <scope>NUCLEOTIDE SEQUENCE</scope>
    <source>
        <strain evidence="2">CCAP 19/18</strain>
    </source>
</reference>
<comment type="caution">
    <text evidence="2">The sequence shown here is derived from an EMBL/GenBank/DDBJ whole genome shotgun (WGS) entry which is preliminary data.</text>
</comment>
<sequence>MCSHSQSQPLVQFRRRSVTFADEVEQDVQRVSQPLPSAHGVPECNTLQRHCLSHEHLCVGTPQKPARAMQRSKSFANSLQEAQALVSASKDLSLLPTSKCSYDLPEDPQESAPAAAFPFRNADASCFPEPFSESPRSSNRKQASARLARVLSWKMSKRSSSSSQGVGGLENESGMQAPLRRVSCSQLMMSLGPASTHSNSQHSSTSNSSSTENALVSQDAPMSAAAAPRRCQDAGGREDCSALQRDASSIQGFPPEATSKPLPSPQGNTSSLWCQSKDTAALANTPKCRQQTSGMSREHLKGTVALGSNLESRQQTLGRSGEQPWGAVAPGSRPESRQQASHPPGEQRPKGFAALRASVPLAKVLRPRSAIVP</sequence>
<proteinExistence type="predicted"/>
<feature type="region of interest" description="Disordered" evidence="1">
    <location>
        <begin position="309"/>
        <end position="354"/>
    </location>
</feature>
<evidence type="ECO:0000256" key="1">
    <source>
        <dbReference type="SAM" id="MobiDB-lite"/>
    </source>
</evidence>
<feature type="compositionally biased region" description="Low complexity" evidence="1">
    <location>
        <begin position="195"/>
        <end position="211"/>
    </location>
</feature>
<organism evidence="2 3">
    <name type="scientific">Dunaliella salina</name>
    <name type="common">Green alga</name>
    <name type="synonym">Protococcus salinus</name>
    <dbReference type="NCBI Taxonomy" id="3046"/>
    <lineage>
        <taxon>Eukaryota</taxon>
        <taxon>Viridiplantae</taxon>
        <taxon>Chlorophyta</taxon>
        <taxon>core chlorophytes</taxon>
        <taxon>Chlorophyceae</taxon>
        <taxon>CS clade</taxon>
        <taxon>Chlamydomonadales</taxon>
        <taxon>Dunaliellaceae</taxon>
        <taxon>Dunaliella</taxon>
    </lineage>
</organism>
<feature type="compositionally biased region" description="Low complexity" evidence="1">
    <location>
        <begin position="153"/>
        <end position="163"/>
    </location>
</feature>
<feature type="compositionally biased region" description="Basic and acidic residues" evidence="1">
    <location>
        <begin position="230"/>
        <end position="240"/>
    </location>
</feature>
<dbReference type="Proteomes" id="UP000815325">
    <property type="component" value="Unassembled WGS sequence"/>
</dbReference>